<accession>A0A232EDH1</accession>
<feature type="compositionally biased region" description="Polar residues" evidence="1">
    <location>
        <begin position="409"/>
        <end position="427"/>
    </location>
</feature>
<proteinExistence type="predicted"/>
<gene>
    <name evidence="2" type="ORF">TSAR_015298</name>
</gene>
<evidence type="ECO:0008006" key="4">
    <source>
        <dbReference type="Google" id="ProtNLM"/>
    </source>
</evidence>
<feature type="compositionally biased region" description="Basic and acidic residues" evidence="1">
    <location>
        <begin position="66"/>
        <end position="78"/>
    </location>
</feature>
<dbReference type="AlphaFoldDB" id="A0A232EDH1"/>
<protein>
    <recommendedName>
        <fullName evidence="4">CCHC-type domain-containing protein</fullName>
    </recommendedName>
</protein>
<dbReference type="InterPro" id="IPR036875">
    <property type="entry name" value="Znf_CCHC_sf"/>
</dbReference>
<evidence type="ECO:0000313" key="2">
    <source>
        <dbReference type="EMBL" id="OXU16385.1"/>
    </source>
</evidence>
<dbReference type="EMBL" id="NNAY01006504">
    <property type="protein sequence ID" value="OXU16385.1"/>
    <property type="molecule type" value="Genomic_DNA"/>
</dbReference>
<comment type="caution">
    <text evidence="2">The sequence shown here is derived from an EMBL/GenBank/DDBJ whole genome shotgun (WGS) entry which is preliminary data.</text>
</comment>
<keyword evidence="3" id="KW-1185">Reference proteome</keyword>
<dbReference type="GO" id="GO:0008270">
    <property type="term" value="F:zinc ion binding"/>
    <property type="evidence" value="ECO:0007669"/>
    <property type="project" value="InterPro"/>
</dbReference>
<evidence type="ECO:0000313" key="3">
    <source>
        <dbReference type="Proteomes" id="UP000215335"/>
    </source>
</evidence>
<feature type="region of interest" description="Disordered" evidence="1">
    <location>
        <begin position="578"/>
        <end position="607"/>
    </location>
</feature>
<feature type="compositionally biased region" description="Low complexity" evidence="1">
    <location>
        <begin position="428"/>
        <end position="439"/>
    </location>
</feature>
<reference evidence="2 3" key="1">
    <citation type="journal article" date="2017" name="Curr. Biol.">
        <title>The Evolution of Venom by Co-option of Single-Copy Genes.</title>
        <authorList>
            <person name="Martinson E.O."/>
            <person name="Mrinalini"/>
            <person name="Kelkar Y.D."/>
            <person name="Chang C.H."/>
            <person name="Werren J.H."/>
        </authorList>
    </citation>
    <scope>NUCLEOTIDE SEQUENCE [LARGE SCALE GENOMIC DNA]</scope>
    <source>
        <strain evidence="2 3">Alberta</strain>
        <tissue evidence="2">Whole body</tissue>
    </source>
</reference>
<feature type="region of interest" description="Disordered" evidence="1">
    <location>
        <begin position="402"/>
        <end position="445"/>
    </location>
</feature>
<sequence length="607" mass="69104">MTELTYQQEYVTRRVVQDMMDRHTRTILDGVKELVKQLVIPNQQEKVAVAPSKCNSEEDSDTESNPLHDAKTLPKKRQYDGNVRSDLEYAGGTGFESDSERYRNHILLNEKEKEKEKSSKENSLLNLSEQLKIEFSWRDNQTNRKYKLTTNCKFEMFEDFLKSELRIKKLLYILEITSNELHSEQKVVDDKFKVRDIIINRIDTIYDNKIIDLTEPKEFLTKLKDVKQYESRTTTITARNDLSEMRYVPGKDKIIDLTEPKEILTKLKDVKRYESRTTTITARNDLSEMRYVPGKESASEFYDKFQEKVRVFEAIPDAEVEASKAGRAKVPAAKAFRDGHCKEACPHPGKHMCYYCKKLGSHVALDCNKRKADLESLEYSSTQLQQSKRGRWNFQRGNGSNAFRGRGCQSGNSNSGQPNTTKPYHQNSSRGARGGMSNRGRGRGLSDAVPEIVTANCLFKASTSKPMSCGQLKDYMLQVEASKPGRAKVPAAKAFHASGKQAGQARQICKLCGMDGHCKEACLHPGKRMCYYCKKLGSHVALDCNKRKADLKSSEYGSTQLQQFKRGRWNFQRGNGSNAFRGRRCQSGNSNSGQPNTTKPYHQNSSR</sequence>
<name>A0A232EDH1_9HYME</name>
<organism evidence="2 3">
    <name type="scientific">Trichomalopsis sarcophagae</name>
    <dbReference type="NCBI Taxonomy" id="543379"/>
    <lineage>
        <taxon>Eukaryota</taxon>
        <taxon>Metazoa</taxon>
        <taxon>Ecdysozoa</taxon>
        <taxon>Arthropoda</taxon>
        <taxon>Hexapoda</taxon>
        <taxon>Insecta</taxon>
        <taxon>Pterygota</taxon>
        <taxon>Neoptera</taxon>
        <taxon>Endopterygota</taxon>
        <taxon>Hymenoptera</taxon>
        <taxon>Apocrita</taxon>
        <taxon>Proctotrupomorpha</taxon>
        <taxon>Chalcidoidea</taxon>
        <taxon>Pteromalidae</taxon>
        <taxon>Pteromalinae</taxon>
        <taxon>Trichomalopsis</taxon>
    </lineage>
</organism>
<feature type="region of interest" description="Disordered" evidence="1">
    <location>
        <begin position="47"/>
        <end position="78"/>
    </location>
</feature>
<dbReference type="SUPFAM" id="SSF57756">
    <property type="entry name" value="Retrovirus zinc finger-like domains"/>
    <property type="match status" value="1"/>
</dbReference>
<dbReference type="Proteomes" id="UP000215335">
    <property type="component" value="Unassembled WGS sequence"/>
</dbReference>
<dbReference type="OrthoDB" id="7696379at2759"/>
<evidence type="ECO:0000256" key="1">
    <source>
        <dbReference type="SAM" id="MobiDB-lite"/>
    </source>
</evidence>
<dbReference type="GO" id="GO:0003676">
    <property type="term" value="F:nucleic acid binding"/>
    <property type="evidence" value="ECO:0007669"/>
    <property type="project" value="InterPro"/>
</dbReference>
<feature type="compositionally biased region" description="Polar residues" evidence="1">
    <location>
        <begin position="586"/>
        <end position="607"/>
    </location>
</feature>